<dbReference type="Proteomes" id="UP000051883">
    <property type="component" value="Unassembled WGS sequence"/>
</dbReference>
<proteinExistence type="predicted"/>
<dbReference type="PANTHER" id="PTHR33055">
    <property type="entry name" value="TRANSPOSASE FOR INSERTION SEQUENCE ELEMENT IS1111A"/>
    <property type="match status" value="1"/>
</dbReference>
<dbReference type="Pfam" id="PF01548">
    <property type="entry name" value="DEDD_Tnp_IS110"/>
    <property type="match status" value="1"/>
</dbReference>
<dbReference type="Gene3D" id="1.10.287.4070">
    <property type="match status" value="1"/>
</dbReference>
<dbReference type="RefSeq" id="WP_242363107.1">
    <property type="nucleotide sequence ID" value="NZ_GG700745.1"/>
</dbReference>
<sequence length="407" mass="47719">MVSDIIALDVSMGRSNVAWYRRKTRLNEFVFFHTRSGFKQLLSTIQSANYPVVYFEATGVYSRPVERFCIDHHLKYCLLNPLQLHLNSEDLRRVKTDRQDARKIASTVQKKSFRLTVPRSPRFARLHELSRFYNQLNHDWNHRLVQLHIALEQTFPELKQLFKNRASKLALNVVELFPHPDLVKTLSRTKLKNQLVKLTDKNLSNMKGFKYADQLLKLAQDSYPAFPSDSIQVEEVRYYCRRLIELTKQREKVVKQMITTAQGDEAFQYYTSFPGIGDQTAAQLMGELGDITRFDNANQLNAYVGIDLKQYKSGNGGYQDHINKRGNPIARKLLYFTVGNMIRQQHAAPNHIVDYYYRLRQKRPYPKLNKVAMVACMNKTLKCLLSMIKHHTKYRYRYTDSRSHVKN</sequence>
<gene>
    <name evidence="3" type="ORF">FC31_GL001897</name>
</gene>
<reference evidence="3 4" key="1">
    <citation type="journal article" date="2015" name="Genome Announc.">
        <title>Expanding the biotechnology potential of lactobacilli through comparative genomics of 213 strains and associated genera.</title>
        <authorList>
            <person name="Sun Z."/>
            <person name="Harris H.M."/>
            <person name="McCann A."/>
            <person name="Guo C."/>
            <person name="Argimon S."/>
            <person name="Zhang W."/>
            <person name="Yang X."/>
            <person name="Jeffery I.B."/>
            <person name="Cooney J.C."/>
            <person name="Kagawa T.F."/>
            <person name="Liu W."/>
            <person name="Song Y."/>
            <person name="Salvetti E."/>
            <person name="Wrobel A."/>
            <person name="Rasinkangas P."/>
            <person name="Parkhill J."/>
            <person name="Rea M.C."/>
            <person name="O'Sullivan O."/>
            <person name="Ritari J."/>
            <person name="Douillard F.P."/>
            <person name="Paul Ross R."/>
            <person name="Yang R."/>
            <person name="Briner A.E."/>
            <person name="Felis G.E."/>
            <person name="de Vos W.M."/>
            <person name="Barrangou R."/>
            <person name="Klaenhammer T.R."/>
            <person name="Caufield P.W."/>
            <person name="Cui Y."/>
            <person name="Zhang H."/>
            <person name="O'Toole P.W."/>
        </authorList>
    </citation>
    <scope>NUCLEOTIDE SEQUENCE [LARGE SCALE GENOMIC DNA]</scope>
    <source>
        <strain evidence="3 4">DSM 16041</strain>
    </source>
</reference>
<protein>
    <submittedName>
        <fullName evidence="3">Transposase</fullName>
    </submittedName>
</protein>
<dbReference type="EMBL" id="AZDK01000066">
    <property type="protein sequence ID" value="KRK53623.1"/>
    <property type="molecule type" value="Genomic_DNA"/>
</dbReference>
<name>A0ABR5NX43_9LACO</name>
<dbReference type="InterPro" id="IPR047650">
    <property type="entry name" value="Transpos_IS110"/>
</dbReference>
<dbReference type="InterPro" id="IPR003346">
    <property type="entry name" value="Transposase_20"/>
</dbReference>
<organism evidence="3 4">
    <name type="scientific">Limosilactobacillus antri DSM 16041</name>
    <dbReference type="NCBI Taxonomy" id="525309"/>
    <lineage>
        <taxon>Bacteria</taxon>
        <taxon>Bacillati</taxon>
        <taxon>Bacillota</taxon>
        <taxon>Bacilli</taxon>
        <taxon>Lactobacillales</taxon>
        <taxon>Lactobacillaceae</taxon>
        <taxon>Limosilactobacillus</taxon>
    </lineage>
</organism>
<feature type="domain" description="Transposase IS116/IS110/IS902 C-terminal" evidence="2">
    <location>
        <begin position="271"/>
        <end position="345"/>
    </location>
</feature>
<dbReference type="Pfam" id="PF02371">
    <property type="entry name" value="Transposase_20"/>
    <property type="match status" value="1"/>
</dbReference>
<dbReference type="PANTHER" id="PTHR33055:SF17">
    <property type="entry name" value="THIRD ORF IN TRANSPOSON ISC1491"/>
    <property type="match status" value="1"/>
</dbReference>
<evidence type="ECO:0000313" key="4">
    <source>
        <dbReference type="Proteomes" id="UP000051883"/>
    </source>
</evidence>
<comment type="caution">
    <text evidence="3">The sequence shown here is derived from an EMBL/GenBank/DDBJ whole genome shotgun (WGS) entry which is preliminary data.</text>
</comment>
<evidence type="ECO:0000313" key="3">
    <source>
        <dbReference type="EMBL" id="KRK53623.1"/>
    </source>
</evidence>
<feature type="domain" description="Transposase IS110-like N-terminal" evidence="1">
    <location>
        <begin position="8"/>
        <end position="156"/>
    </location>
</feature>
<evidence type="ECO:0000259" key="1">
    <source>
        <dbReference type="Pfam" id="PF01548"/>
    </source>
</evidence>
<dbReference type="InterPro" id="IPR002525">
    <property type="entry name" value="Transp_IS110-like_N"/>
</dbReference>
<evidence type="ECO:0000259" key="2">
    <source>
        <dbReference type="Pfam" id="PF02371"/>
    </source>
</evidence>
<accession>A0ABR5NX43</accession>
<keyword evidence="4" id="KW-1185">Reference proteome</keyword>
<dbReference type="NCBIfam" id="NF033542">
    <property type="entry name" value="transpos_IS110"/>
    <property type="match status" value="1"/>
</dbReference>